<dbReference type="Proteomes" id="UP000238479">
    <property type="component" value="Chromosome 1"/>
</dbReference>
<evidence type="ECO:0000256" key="4">
    <source>
        <dbReference type="ARBA" id="ARBA00022801"/>
    </source>
</evidence>
<dbReference type="InterPro" id="IPR027417">
    <property type="entry name" value="P-loop_NTPase"/>
</dbReference>
<proteinExistence type="predicted"/>
<name>A0A2P6SC93_ROSCH</name>
<keyword evidence="5" id="KW-0611">Plant defense</keyword>
<keyword evidence="6" id="KW-0520">NAD</keyword>
<evidence type="ECO:0000313" key="10">
    <source>
        <dbReference type="Proteomes" id="UP000238479"/>
    </source>
</evidence>
<keyword evidence="2" id="KW-0433">Leucine-rich repeat</keyword>
<dbReference type="PROSITE" id="PS50104">
    <property type="entry name" value="TIR"/>
    <property type="match status" value="1"/>
</dbReference>
<accession>A0A2P6SC93</accession>
<dbReference type="PANTHER" id="PTHR11017:SF574">
    <property type="entry name" value="ADP-RIBOSYL CYCLASE_CYCLIC ADP-RIBOSE HYDROLASE"/>
    <property type="match status" value="1"/>
</dbReference>
<dbReference type="InterPro" id="IPR032675">
    <property type="entry name" value="LRR_dom_sf"/>
</dbReference>
<dbReference type="PANTHER" id="PTHR11017">
    <property type="entry name" value="LEUCINE-RICH REPEAT-CONTAINING PROTEIN"/>
    <property type="match status" value="1"/>
</dbReference>
<dbReference type="SUPFAM" id="SSF52540">
    <property type="entry name" value="P-loop containing nucleoside triphosphate hydrolases"/>
    <property type="match status" value="1"/>
</dbReference>
<evidence type="ECO:0000256" key="3">
    <source>
        <dbReference type="ARBA" id="ARBA00022737"/>
    </source>
</evidence>
<dbReference type="SMART" id="SM00255">
    <property type="entry name" value="TIR"/>
    <property type="match status" value="1"/>
</dbReference>
<dbReference type="GO" id="GO:0007165">
    <property type="term" value="P:signal transduction"/>
    <property type="evidence" value="ECO:0007669"/>
    <property type="project" value="InterPro"/>
</dbReference>
<organism evidence="9 10">
    <name type="scientific">Rosa chinensis</name>
    <name type="common">China rose</name>
    <dbReference type="NCBI Taxonomy" id="74649"/>
    <lineage>
        <taxon>Eukaryota</taxon>
        <taxon>Viridiplantae</taxon>
        <taxon>Streptophyta</taxon>
        <taxon>Embryophyta</taxon>
        <taxon>Tracheophyta</taxon>
        <taxon>Spermatophyta</taxon>
        <taxon>Magnoliopsida</taxon>
        <taxon>eudicotyledons</taxon>
        <taxon>Gunneridae</taxon>
        <taxon>Pentapetalae</taxon>
        <taxon>rosids</taxon>
        <taxon>fabids</taxon>
        <taxon>Rosales</taxon>
        <taxon>Rosaceae</taxon>
        <taxon>Rosoideae</taxon>
        <taxon>Rosoideae incertae sedis</taxon>
        <taxon>Rosa</taxon>
    </lineage>
</organism>
<evidence type="ECO:0000256" key="1">
    <source>
        <dbReference type="ARBA" id="ARBA00011982"/>
    </source>
</evidence>
<comment type="catalytic activity">
    <reaction evidence="7">
        <text>NAD(+) + H2O = ADP-D-ribose + nicotinamide + H(+)</text>
        <dbReference type="Rhea" id="RHEA:16301"/>
        <dbReference type="ChEBI" id="CHEBI:15377"/>
        <dbReference type="ChEBI" id="CHEBI:15378"/>
        <dbReference type="ChEBI" id="CHEBI:17154"/>
        <dbReference type="ChEBI" id="CHEBI:57540"/>
        <dbReference type="ChEBI" id="CHEBI:57967"/>
        <dbReference type="EC" id="3.2.2.6"/>
    </reaction>
    <physiologicalReaction direction="left-to-right" evidence="7">
        <dbReference type="Rhea" id="RHEA:16302"/>
    </physiologicalReaction>
</comment>
<evidence type="ECO:0000313" key="9">
    <source>
        <dbReference type="EMBL" id="PRQ56286.1"/>
    </source>
</evidence>
<dbReference type="GO" id="GO:0061809">
    <property type="term" value="F:NAD+ nucleosidase activity, cyclic ADP-ribose generating"/>
    <property type="evidence" value="ECO:0007669"/>
    <property type="project" value="UniProtKB-EC"/>
</dbReference>
<dbReference type="Gene3D" id="3.40.50.300">
    <property type="entry name" value="P-loop containing nucleotide triphosphate hydrolases"/>
    <property type="match status" value="1"/>
</dbReference>
<evidence type="ECO:0000256" key="5">
    <source>
        <dbReference type="ARBA" id="ARBA00022821"/>
    </source>
</evidence>
<dbReference type="InterPro" id="IPR000157">
    <property type="entry name" value="TIR_dom"/>
</dbReference>
<evidence type="ECO:0000259" key="8">
    <source>
        <dbReference type="PROSITE" id="PS50104"/>
    </source>
</evidence>
<dbReference type="GO" id="GO:0003677">
    <property type="term" value="F:DNA binding"/>
    <property type="evidence" value="ECO:0007669"/>
    <property type="project" value="UniProtKB-KW"/>
</dbReference>
<dbReference type="InterPro" id="IPR036390">
    <property type="entry name" value="WH_DNA-bd_sf"/>
</dbReference>
<keyword evidence="4" id="KW-0378">Hydrolase</keyword>
<dbReference type="InterPro" id="IPR058546">
    <property type="entry name" value="RPS4B/Roq1-like_LRR"/>
</dbReference>
<dbReference type="FunFam" id="3.40.50.10140:FF:000007">
    <property type="entry name" value="Disease resistance protein (TIR-NBS-LRR class)"/>
    <property type="match status" value="1"/>
</dbReference>
<feature type="domain" description="TIR" evidence="8">
    <location>
        <begin position="15"/>
        <end position="183"/>
    </location>
</feature>
<dbReference type="InterPro" id="IPR045344">
    <property type="entry name" value="C-JID"/>
</dbReference>
<evidence type="ECO:0000256" key="2">
    <source>
        <dbReference type="ARBA" id="ARBA00022614"/>
    </source>
</evidence>
<dbReference type="EC" id="3.2.2.6" evidence="1"/>
<dbReference type="InterPro" id="IPR058192">
    <property type="entry name" value="WHD_ROQ1-like"/>
</dbReference>
<dbReference type="InterPro" id="IPR044974">
    <property type="entry name" value="Disease_R_plants"/>
</dbReference>
<dbReference type="SUPFAM" id="SSF46785">
    <property type="entry name" value="Winged helix' DNA-binding domain"/>
    <property type="match status" value="1"/>
</dbReference>
<dbReference type="Gene3D" id="3.40.50.10140">
    <property type="entry name" value="Toll/interleukin-1 receptor homology (TIR) domain"/>
    <property type="match status" value="1"/>
</dbReference>
<dbReference type="InterPro" id="IPR042197">
    <property type="entry name" value="Apaf_helical"/>
</dbReference>
<dbReference type="GO" id="GO:0006952">
    <property type="term" value="P:defense response"/>
    <property type="evidence" value="ECO:0007669"/>
    <property type="project" value="UniProtKB-KW"/>
</dbReference>
<gene>
    <name evidence="9" type="ORF">RchiOBHm_Chr1g0334101</name>
</gene>
<dbReference type="SMART" id="SM00369">
    <property type="entry name" value="LRR_TYP"/>
    <property type="match status" value="4"/>
</dbReference>
<dbReference type="SUPFAM" id="SSF52047">
    <property type="entry name" value="RNI-like"/>
    <property type="match status" value="2"/>
</dbReference>
<dbReference type="EMBL" id="PDCK01000039">
    <property type="protein sequence ID" value="PRQ56286.1"/>
    <property type="molecule type" value="Genomic_DNA"/>
</dbReference>
<keyword evidence="9" id="KW-0238">DNA-binding</keyword>
<dbReference type="InterPro" id="IPR003591">
    <property type="entry name" value="Leu-rich_rpt_typical-subtyp"/>
</dbReference>
<keyword evidence="3" id="KW-0677">Repeat</keyword>
<comment type="caution">
    <text evidence="9">The sequence shown here is derived from an EMBL/GenBank/DDBJ whole genome shotgun (WGS) entry which is preliminary data.</text>
</comment>
<dbReference type="PRINTS" id="PR00364">
    <property type="entry name" value="DISEASERSIST"/>
</dbReference>
<dbReference type="Gramene" id="PRQ56286">
    <property type="protein sequence ID" value="PRQ56286"/>
    <property type="gene ID" value="RchiOBHm_Chr1g0334101"/>
</dbReference>
<dbReference type="InterPro" id="IPR002182">
    <property type="entry name" value="NB-ARC"/>
</dbReference>
<dbReference type="Gene3D" id="3.80.10.10">
    <property type="entry name" value="Ribonuclease Inhibitor"/>
    <property type="match status" value="3"/>
</dbReference>
<evidence type="ECO:0000256" key="6">
    <source>
        <dbReference type="ARBA" id="ARBA00023027"/>
    </source>
</evidence>
<dbReference type="SUPFAM" id="SSF52200">
    <property type="entry name" value="Toll/Interleukin receptor TIR domain"/>
    <property type="match status" value="1"/>
</dbReference>
<protein>
    <recommendedName>
        <fullName evidence="1">ADP-ribosyl cyclase/cyclic ADP-ribose hydrolase</fullName>
        <ecNumber evidence="1">3.2.2.6</ecNumber>
    </recommendedName>
</protein>
<dbReference type="Pfam" id="PF00931">
    <property type="entry name" value="NB-ARC"/>
    <property type="match status" value="1"/>
</dbReference>
<dbReference type="GO" id="GO:0043531">
    <property type="term" value="F:ADP binding"/>
    <property type="evidence" value="ECO:0007669"/>
    <property type="project" value="InterPro"/>
</dbReference>
<dbReference type="Pfam" id="PF13966">
    <property type="entry name" value="zf-RVT"/>
    <property type="match status" value="1"/>
</dbReference>
<dbReference type="Gene3D" id="1.10.8.430">
    <property type="entry name" value="Helical domain of apoptotic protease-activating factors"/>
    <property type="match status" value="1"/>
</dbReference>
<dbReference type="Pfam" id="PF23286">
    <property type="entry name" value="LRR_13"/>
    <property type="match status" value="1"/>
</dbReference>
<dbReference type="OrthoDB" id="9985615at2759"/>
<dbReference type="InterPro" id="IPR035897">
    <property type="entry name" value="Toll_tir_struct_dom_sf"/>
</dbReference>
<evidence type="ECO:0000256" key="7">
    <source>
        <dbReference type="ARBA" id="ARBA00047304"/>
    </source>
</evidence>
<keyword evidence="10" id="KW-1185">Reference proteome</keyword>
<dbReference type="InterPro" id="IPR026960">
    <property type="entry name" value="RVT-Znf"/>
</dbReference>
<sequence length="1441" mass="164392">MASYSVSSSLFPQKEKYDVFLSFRGEDTRQTFTSHLHAALIRRKVETYIDYRLERGDEVGPALLKAIKESKISVIIFSKDYASSTWCLDELAYILECKEKHGQYVIPVFYEIDPSHVRYQMGSYETAFATHEQRLKNKTDKVPKWKESLVKAANLSGFDSTSKTVGHDYDLVEQVVKDVLAKLNRESASDLTGLIGVESRIKKILLELDIIPEDVRVRSVVVWGMGGIGKTTLADAVFQGLTSQFEAHCFLANVRERSGTKGAFSSELYHLRNELLGELLGDRSLAICTRTIGAVYKERLRRTKVLVVLDDVNDSSQLIFLAVEVPFGPGSRIIITTRDMLPVRETLVMKELADHYVKIYAVEELNGVESLQLFHSNAPTQCTANSELLKKVVDHAAGIPLALKILHSLFLRYKRIEEMELLWYKFKKFPNKKLQNVYRASYDGLERNEREIFLDIACFHRREKLCDVKRVLAACGLYPDDGIKILIDMSLISIKDNRIWMHDVIQEMGWEIVREESIEKPGKRSRLHNGEDVCHVLRRNTGTAKVQSISSLNCVKRLTLDPQAFTGMHNLRLLMLIFIQLDHKTNLEYLPDALRYIFWHSYPFESLPSKFSPKNLVELHMPWSKLKRLWKKGQNPENLKMINLSYSMDLVEVADLSNCVNIESIDFQCCKSLVKVSDLSKSRYIESINLQGCISLVKVPDLSKSVNIQSINLQGCESLVQVPPYFQNFTKLTHLNLGDCSKISILPKIPSKMEFLDLSRTALEELPPSIWSLEKLVRLNLHCCRFIKNFSSSSWKMMKSLNSLILSNTKIETVPSSLLMCMTRIISLDLSFCDCLVSLPTNICELKSLEKLDLSGCYSFTNFPEIAEPMEHLQYLNLSGTKIKKLPSSVGNLVGIKKLDLSHCTSLELLPNSFYNLNLLEWFSLGDCVKLKKLPLSFILCSLINLNLGGCKLLEEIPDCFTSFPALQVLDLSGTMIETIPPTIKQVFGLKSLRLKRCKRLQSLPVLPSLLEKLDVAKCMRLKTVSVSVTAQTRGLDQILCGKRTEILTFSACFNLDKNSRSNIMDDAHFRIMRMATTRNLKRLQSGKVALMCPGNEIPEWFSCQTEGSSMNIKLPLHWSGDSNFLGIALCSVFSIHNHYHYLDHQCEMILKTNNGETRSVNLGSTECFGTMRLTGEADHVFVWYNKAHAVSDEGKWSMEASFDFYTEVDGKRRNNVKRCGVCFLYGQGQDDDALKFEVIRPQQVTTARRRHFRSLPSNSHQSHILDENVWKTIWSLKVLPKIKSFFWRVLCNALPTYLNLFRKNLVRNPMCPICHDYEESIEHVLLLCPWVETVWFGSPLGYKINKCRITTIHKWILDLHGTSTTDIEKNLVLTMGGFLCWSIWKSRCSFVYQGKSLSPVDSITRALRLMNEFLAAQSFGANHLLLHHLDLMSGLLHYSH</sequence>
<dbReference type="Pfam" id="PF23282">
    <property type="entry name" value="WHD_ROQ1"/>
    <property type="match status" value="1"/>
</dbReference>
<reference evidence="9 10" key="1">
    <citation type="journal article" date="2018" name="Nat. Genet.">
        <title>The Rosa genome provides new insights in the design of modern roses.</title>
        <authorList>
            <person name="Bendahmane M."/>
        </authorList>
    </citation>
    <scope>NUCLEOTIDE SEQUENCE [LARGE SCALE GENOMIC DNA]</scope>
    <source>
        <strain evidence="10">cv. Old Blush</strain>
    </source>
</reference>
<dbReference type="Pfam" id="PF01582">
    <property type="entry name" value="TIR"/>
    <property type="match status" value="1"/>
</dbReference>
<dbReference type="Pfam" id="PF20160">
    <property type="entry name" value="C-JID"/>
    <property type="match status" value="1"/>
</dbReference>